<reference evidence="1" key="1">
    <citation type="submission" date="2022-05" db="EMBL/GenBank/DDBJ databases">
        <title>The Musa troglodytarum L. genome provides insights into the mechanism of non-climacteric behaviour and enrichment of carotenoids.</title>
        <authorList>
            <person name="Wang J."/>
        </authorList>
    </citation>
    <scope>NUCLEOTIDE SEQUENCE</scope>
    <source>
        <tissue evidence="1">Leaf</tissue>
    </source>
</reference>
<protein>
    <submittedName>
        <fullName evidence="1">Uncharacterized protein</fullName>
    </submittedName>
</protein>
<gene>
    <name evidence="1" type="ORF">MUK42_33788</name>
</gene>
<dbReference type="AlphaFoldDB" id="A0A9E7KPB2"/>
<dbReference type="Proteomes" id="UP001055439">
    <property type="component" value="Chromosome 8"/>
</dbReference>
<dbReference type="EMBL" id="CP097510">
    <property type="protein sequence ID" value="URE28688.1"/>
    <property type="molecule type" value="Genomic_DNA"/>
</dbReference>
<organism evidence="1 2">
    <name type="scientific">Musa troglodytarum</name>
    <name type="common">fe'i banana</name>
    <dbReference type="NCBI Taxonomy" id="320322"/>
    <lineage>
        <taxon>Eukaryota</taxon>
        <taxon>Viridiplantae</taxon>
        <taxon>Streptophyta</taxon>
        <taxon>Embryophyta</taxon>
        <taxon>Tracheophyta</taxon>
        <taxon>Spermatophyta</taxon>
        <taxon>Magnoliopsida</taxon>
        <taxon>Liliopsida</taxon>
        <taxon>Zingiberales</taxon>
        <taxon>Musaceae</taxon>
        <taxon>Musa</taxon>
    </lineage>
</organism>
<evidence type="ECO:0000313" key="1">
    <source>
        <dbReference type="EMBL" id="URE28688.1"/>
    </source>
</evidence>
<sequence>MLALKHRYSVSRLLGYYDCQKEYDCCADIFKEASRLTIQVQECRGWRSLRMELHAVDSTFFEGEIAFLVSIFR</sequence>
<accession>A0A9E7KPB2</accession>
<dbReference type="OrthoDB" id="185373at2759"/>
<keyword evidence="2" id="KW-1185">Reference proteome</keyword>
<evidence type="ECO:0000313" key="2">
    <source>
        <dbReference type="Proteomes" id="UP001055439"/>
    </source>
</evidence>
<name>A0A9E7KPB2_9LILI</name>
<proteinExistence type="predicted"/>